<dbReference type="PANTHER" id="PTHR31286">
    <property type="entry name" value="GLYCINE-RICH CELL WALL STRUCTURAL PROTEIN 1.8-LIKE"/>
    <property type="match status" value="1"/>
</dbReference>
<dbReference type="SUPFAM" id="SSF56219">
    <property type="entry name" value="DNase I-like"/>
    <property type="match status" value="1"/>
</dbReference>
<evidence type="ECO:0000313" key="2">
    <source>
        <dbReference type="EMBL" id="KAL0444956.1"/>
    </source>
</evidence>
<feature type="region of interest" description="Disordered" evidence="1">
    <location>
        <begin position="139"/>
        <end position="165"/>
    </location>
</feature>
<dbReference type="InterPro" id="IPR036691">
    <property type="entry name" value="Endo/exonu/phosph_ase_sf"/>
</dbReference>
<dbReference type="InterPro" id="IPR040256">
    <property type="entry name" value="At4g02000-like"/>
</dbReference>
<dbReference type="PANTHER" id="PTHR31286:SF165">
    <property type="entry name" value="DUF4283 DOMAIN-CONTAINING PROTEIN"/>
    <property type="match status" value="1"/>
</dbReference>
<reference evidence="2" key="2">
    <citation type="journal article" date="2024" name="Plant">
        <title>Genomic evolution and insights into agronomic trait innovations of Sesamum species.</title>
        <authorList>
            <person name="Miao H."/>
            <person name="Wang L."/>
            <person name="Qu L."/>
            <person name="Liu H."/>
            <person name="Sun Y."/>
            <person name="Le M."/>
            <person name="Wang Q."/>
            <person name="Wei S."/>
            <person name="Zheng Y."/>
            <person name="Lin W."/>
            <person name="Duan Y."/>
            <person name="Cao H."/>
            <person name="Xiong S."/>
            <person name="Wang X."/>
            <person name="Wei L."/>
            <person name="Li C."/>
            <person name="Ma Q."/>
            <person name="Ju M."/>
            <person name="Zhao R."/>
            <person name="Li G."/>
            <person name="Mu C."/>
            <person name="Tian Q."/>
            <person name="Mei H."/>
            <person name="Zhang T."/>
            <person name="Gao T."/>
            <person name="Zhang H."/>
        </authorList>
    </citation>
    <scope>NUCLEOTIDE SEQUENCE</scope>
    <source>
        <strain evidence="2">KEN1</strain>
    </source>
</reference>
<sequence>MVSTSLSSKLRPQGRRSQCGSNYATCRSNLWTTEGLSTVDSGIGKPLYPDAITRACTRLDFARVCVMLDICLKLPKHIVIMVPSEDGSESACKVDVEYEWLPPKCNACMTLGHSTKECPPKKPRQPPVSVYVQKPVVGPRESVTAPPTQTPWEQGRREERPVASGTRSVECEKTAVWNVRGLNHKDHQVSVTNLASEHRLHFMGLLKTRVSVGNVARVQRGLLPRWNWFVDYTGPGNRIWLAWDNDLIGVDVLDISAQFVHCDVYIRYLHVNVFITIAYGVNDVVGQRLLWAELGRISRTVCDVPWLVGGDFNTVVDESEVCGQSRDIRGAAEEFQECLRDTGLITLPMQGSGFPGAWPNTFYVSLNARTSDHSPFVLRGDDAGQKVSMFRFDNYLTLSSEFIPRAQRQKKGDLSTNVKLAGTFLDSAQALLAQDRQCPVLLHLEFCCKMILRLATRLEQNMLHQRAKIAWMKGGDQCSRIFFRKVAKRRASKWVFQITDSGGQVLTEQRDVSNEFIGYYQTLLGGERRNRVIDLCYLRPWARHILSEAEAHTLVQPVTPGDIKLAVFDIDEVKAPGPDGFSSGFFKAA</sequence>
<dbReference type="EMBL" id="JACGWN010000007">
    <property type="protein sequence ID" value="KAL0444956.1"/>
    <property type="molecule type" value="Genomic_DNA"/>
</dbReference>
<name>A0AAW2WYC9_9LAMI</name>
<gene>
    <name evidence="2" type="ORF">Slati_2218300</name>
</gene>
<organism evidence="2">
    <name type="scientific">Sesamum latifolium</name>
    <dbReference type="NCBI Taxonomy" id="2727402"/>
    <lineage>
        <taxon>Eukaryota</taxon>
        <taxon>Viridiplantae</taxon>
        <taxon>Streptophyta</taxon>
        <taxon>Embryophyta</taxon>
        <taxon>Tracheophyta</taxon>
        <taxon>Spermatophyta</taxon>
        <taxon>Magnoliopsida</taxon>
        <taxon>eudicotyledons</taxon>
        <taxon>Gunneridae</taxon>
        <taxon>Pentapetalae</taxon>
        <taxon>asterids</taxon>
        <taxon>lamiids</taxon>
        <taxon>Lamiales</taxon>
        <taxon>Pedaliaceae</taxon>
        <taxon>Sesamum</taxon>
    </lineage>
</organism>
<dbReference type="Gene3D" id="3.60.10.10">
    <property type="entry name" value="Endonuclease/exonuclease/phosphatase"/>
    <property type="match status" value="1"/>
</dbReference>
<protein>
    <recommendedName>
        <fullName evidence="3">Endonuclease/exonuclease/phosphatase domain-containing protein</fullName>
    </recommendedName>
</protein>
<evidence type="ECO:0008006" key="3">
    <source>
        <dbReference type="Google" id="ProtNLM"/>
    </source>
</evidence>
<evidence type="ECO:0000256" key="1">
    <source>
        <dbReference type="SAM" id="MobiDB-lite"/>
    </source>
</evidence>
<dbReference type="AlphaFoldDB" id="A0AAW2WYC9"/>
<proteinExistence type="predicted"/>
<reference evidence="2" key="1">
    <citation type="submission" date="2020-06" db="EMBL/GenBank/DDBJ databases">
        <authorList>
            <person name="Li T."/>
            <person name="Hu X."/>
            <person name="Zhang T."/>
            <person name="Song X."/>
            <person name="Zhang H."/>
            <person name="Dai N."/>
            <person name="Sheng W."/>
            <person name="Hou X."/>
            <person name="Wei L."/>
        </authorList>
    </citation>
    <scope>NUCLEOTIDE SEQUENCE</scope>
    <source>
        <strain evidence="2">KEN1</strain>
        <tissue evidence="2">Leaf</tissue>
    </source>
</reference>
<accession>A0AAW2WYC9</accession>
<comment type="caution">
    <text evidence="2">The sequence shown here is derived from an EMBL/GenBank/DDBJ whole genome shotgun (WGS) entry which is preliminary data.</text>
</comment>